<dbReference type="AlphaFoldDB" id="A0AAP4TVY0"/>
<organism evidence="1 2">
    <name type="scientific">Cobetia amphilecti</name>
    <dbReference type="NCBI Taxonomy" id="1055104"/>
    <lineage>
        <taxon>Bacteria</taxon>
        <taxon>Pseudomonadati</taxon>
        <taxon>Pseudomonadota</taxon>
        <taxon>Gammaproteobacteria</taxon>
        <taxon>Oceanospirillales</taxon>
        <taxon>Halomonadaceae</taxon>
        <taxon>Cobetia</taxon>
    </lineage>
</organism>
<proteinExistence type="predicted"/>
<evidence type="ECO:0000313" key="2">
    <source>
        <dbReference type="Proteomes" id="UP001170481"/>
    </source>
</evidence>
<reference evidence="1" key="1">
    <citation type="submission" date="2023-07" db="EMBL/GenBank/DDBJ databases">
        <title>Genome content predicts the carbon catabolic preferences of heterotrophic bacteria.</title>
        <authorList>
            <person name="Gralka M."/>
        </authorList>
    </citation>
    <scope>NUCLEOTIDE SEQUENCE</scope>
    <source>
        <strain evidence="1">C2R13</strain>
    </source>
</reference>
<sequence>MPRKRGKNSRLPKGVAIEGLTESLAEFKALPAATRRAMTSAINEQASATRKQLIDDISADGKVRPTAVRSRITVEKASKDQPSASLTLSRSPVPFNFWQYRTEVEDGTGTRASIWIRKGGQRMRVYGFVNPKGGSKTPLVRYRKGSQRRLTWANGWTLKNHWNHQVNGELRKQVAFDLQQRFLARLAKERAT</sequence>
<gene>
    <name evidence="1" type="ORF">Q4535_03735</name>
</gene>
<accession>A0AAP4TVY0</accession>
<evidence type="ECO:0000313" key="1">
    <source>
        <dbReference type="EMBL" id="MDO6671224.1"/>
    </source>
</evidence>
<protein>
    <submittedName>
        <fullName evidence="1">Uncharacterized protein</fullName>
    </submittedName>
</protein>
<name>A0AAP4TVY0_9GAMM</name>
<comment type="caution">
    <text evidence="1">The sequence shown here is derived from an EMBL/GenBank/DDBJ whole genome shotgun (WGS) entry which is preliminary data.</text>
</comment>
<dbReference type="RefSeq" id="WP_303592947.1">
    <property type="nucleotide sequence ID" value="NZ_JAUORK010000003.1"/>
</dbReference>
<dbReference type="Proteomes" id="UP001170481">
    <property type="component" value="Unassembled WGS sequence"/>
</dbReference>
<dbReference type="EMBL" id="JAUORK010000003">
    <property type="protein sequence ID" value="MDO6671224.1"/>
    <property type="molecule type" value="Genomic_DNA"/>
</dbReference>